<comment type="caution">
    <text evidence="1">The sequence shown here is derived from an EMBL/GenBank/DDBJ whole genome shotgun (WGS) entry which is preliminary data.</text>
</comment>
<dbReference type="Proteomes" id="UP000054978">
    <property type="component" value="Unassembled WGS sequence"/>
</dbReference>
<keyword evidence="2" id="KW-1185">Reference proteome</keyword>
<gene>
    <name evidence="1" type="ORF">AWB83_06105</name>
</gene>
<protein>
    <submittedName>
        <fullName evidence="1">Uncharacterized protein</fullName>
    </submittedName>
</protein>
<dbReference type="AlphaFoldDB" id="A0A158DYF1"/>
<accession>A0A158DYF1</accession>
<dbReference type="OrthoDB" id="9131253at2"/>
<sequence>MKEESQTVLVTEIARDVLTEIAPQELSVFVPASRAFFANPQAVIKQTRSTDASLGFGADPFIVYLTPVVLHVLNETYKFLIEVAKKAVADELAKETPDIIRGMFKKFSTTKVAVHITLTPEQLELVHANAILAATRLRLSPDKAKALANAITTQLVLPEE</sequence>
<proteinExistence type="predicted"/>
<evidence type="ECO:0000313" key="1">
    <source>
        <dbReference type="EMBL" id="SAK99584.1"/>
    </source>
</evidence>
<dbReference type="RefSeq" id="WP_159463093.1">
    <property type="nucleotide sequence ID" value="NZ_FCOB02000041.1"/>
</dbReference>
<dbReference type="EMBL" id="FCOB02000041">
    <property type="protein sequence ID" value="SAK99584.1"/>
    <property type="molecule type" value="Genomic_DNA"/>
</dbReference>
<evidence type="ECO:0000313" key="2">
    <source>
        <dbReference type="Proteomes" id="UP000054978"/>
    </source>
</evidence>
<organism evidence="1 2">
    <name type="scientific">Caballeronia ptereochthonis</name>
    <dbReference type="NCBI Taxonomy" id="1777144"/>
    <lineage>
        <taxon>Bacteria</taxon>
        <taxon>Pseudomonadati</taxon>
        <taxon>Pseudomonadota</taxon>
        <taxon>Betaproteobacteria</taxon>
        <taxon>Burkholderiales</taxon>
        <taxon>Burkholderiaceae</taxon>
        <taxon>Caballeronia</taxon>
    </lineage>
</organism>
<name>A0A158DYF1_9BURK</name>
<reference evidence="1" key="1">
    <citation type="submission" date="2016-01" db="EMBL/GenBank/DDBJ databases">
        <authorList>
            <person name="Peeters C."/>
        </authorList>
    </citation>
    <scope>NUCLEOTIDE SEQUENCE [LARGE SCALE GENOMIC DNA]</scope>
    <source>
        <strain evidence="1">LMG 29326</strain>
    </source>
</reference>